<feature type="region of interest" description="Disordered" evidence="1">
    <location>
        <begin position="716"/>
        <end position="740"/>
    </location>
</feature>
<dbReference type="Gene3D" id="2.30.29.30">
    <property type="entry name" value="Pleckstrin-homology domain (PH domain)/Phosphotyrosine-binding domain (PTB)"/>
    <property type="match status" value="1"/>
</dbReference>
<feature type="compositionally biased region" description="Low complexity" evidence="1">
    <location>
        <begin position="349"/>
        <end position="358"/>
    </location>
</feature>
<feature type="compositionally biased region" description="Low complexity" evidence="1">
    <location>
        <begin position="719"/>
        <end position="730"/>
    </location>
</feature>
<dbReference type="Gene3D" id="1.10.220.20">
    <property type="match status" value="1"/>
</dbReference>
<comment type="caution">
    <text evidence="3">The sequence shown here is derived from an EMBL/GenBank/DDBJ whole genome shotgun (WGS) entry which is preliminary data.</text>
</comment>
<dbReference type="InterPro" id="IPR035999">
    <property type="entry name" value="Sec7_dom_sf"/>
</dbReference>
<feature type="compositionally biased region" description="Low complexity" evidence="1">
    <location>
        <begin position="1"/>
        <end position="28"/>
    </location>
</feature>
<keyword evidence="4" id="KW-1185">Reference proteome</keyword>
<dbReference type="EMBL" id="JAAAIM010000365">
    <property type="protein sequence ID" value="KAG0289131.1"/>
    <property type="molecule type" value="Genomic_DNA"/>
</dbReference>
<feature type="region of interest" description="Disordered" evidence="1">
    <location>
        <begin position="214"/>
        <end position="241"/>
    </location>
</feature>
<feature type="region of interest" description="Disordered" evidence="1">
    <location>
        <begin position="1312"/>
        <end position="1361"/>
    </location>
</feature>
<dbReference type="InterPro" id="IPR023394">
    <property type="entry name" value="Sec7_C_sf"/>
</dbReference>
<protein>
    <recommendedName>
        <fullName evidence="2">SEC7 domain-containing protein</fullName>
    </recommendedName>
</protein>
<feature type="region of interest" description="Disordered" evidence="1">
    <location>
        <begin position="257"/>
        <end position="319"/>
    </location>
</feature>
<feature type="compositionally biased region" description="Basic and acidic residues" evidence="1">
    <location>
        <begin position="1312"/>
        <end position="1325"/>
    </location>
</feature>
<dbReference type="PANTHER" id="PTHR10663:SF373">
    <property type="entry name" value="PH AND SEC7 DOMAIN-CONTAINING PROTEIN C11E3.11C"/>
    <property type="match status" value="1"/>
</dbReference>
<reference evidence="3 4" key="1">
    <citation type="journal article" date="2020" name="Fungal Divers.">
        <title>Resolving the Mortierellaceae phylogeny through synthesis of multi-gene phylogenetics and phylogenomics.</title>
        <authorList>
            <person name="Vandepol N."/>
            <person name="Liber J."/>
            <person name="Desiro A."/>
            <person name="Na H."/>
            <person name="Kennedy M."/>
            <person name="Barry K."/>
            <person name="Grigoriev I.V."/>
            <person name="Miller A.N."/>
            <person name="O'Donnell K."/>
            <person name="Stajich J.E."/>
            <person name="Bonito G."/>
        </authorList>
    </citation>
    <scope>NUCLEOTIDE SEQUENCE [LARGE SCALE GENOMIC DNA]</scope>
    <source>
        <strain evidence="3 4">AD045</strain>
    </source>
</reference>
<evidence type="ECO:0000256" key="1">
    <source>
        <dbReference type="SAM" id="MobiDB-lite"/>
    </source>
</evidence>
<dbReference type="SUPFAM" id="SSF50729">
    <property type="entry name" value="PH domain-like"/>
    <property type="match status" value="1"/>
</dbReference>
<organism evidence="3 4">
    <name type="scientific">Linnemannia gamsii</name>
    <dbReference type="NCBI Taxonomy" id="64522"/>
    <lineage>
        <taxon>Eukaryota</taxon>
        <taxon>Fungi</taxon>
        <taxon>Fungi incertae sedis</taxon>
        <taxon>Mucoromycota</taxon>
        <taxon>Mortierellomycotina</taxon>
        <taxon>Mortierellomycetes</taxon>
        <taxon>Mortierellales</taxon>
        <taxon>Mortierellaceae</taxon>
        <taxon>Linnemannia</taxon>
    </lineage>
</organism>
<proteinExistence type="predicted"/>
<name>A0ABQ7K0Q8_9FUNG</name>
<sequence>MPSPSPRSTSLPTSAQSPTPATPVSPSRSRGHQFYHSDPIPQSPTRPSIDLARPLSPAPSQPQPQPPSSPTATKHTSLGEIPTSHRNWINHNNTSIDQNLNSTNSSTPGQVNSSSERAALQFNTSEIERSFQALLKKQPIATSGPSLLQGKPHRHLHPKDATQPRHLLATGTQILQQRSLPGSPNNNSHLSHSPIFGSPAAEHARHWIKSAGLGRDHVSDSESEQREGSSDHDSYEDSQQHQWQIDYDHHIAGHVELETEAESSSSSSSKPLDSKQQNQLLQQQQQQQQQQQPSWAGKVHPMFNMSDPQGVRDQGLYPGLISPAAGRPSIRIKEQCAIHPLSPVPPSPSSGTSTPRIPQSRSPEIRPQVVLHPPGDAALGFDIGSIPPLAPIAVNQPLPPLPPLPAQPPSASDQFRLRSKQVNGNSNATSKRPLKKSSKTNLLAVKPVPFAEKKPVSLTNPPRKCIHHGKILQVINTSTVKDRYLFLFSDILVIAKPMSDGHPTIDSRFQVKDVIELKKISLSLSRDKYDSKSGDAGSIGHRKIPPILAEFIHTFDQSPTRALNTFIQKRALHPDPISVAHLLFKTPELSKTQLAFFLSNPANKHVYRAFLDQCQFAGVLLDEALRTLLGRLALPNRVDSQRSNGHSDRTFNSVDYLLDEFTRRWYEANVNVVVYDASIAHKLVIAMIVLNAQLHNNEGAGIVRDREEVGTLVRPRVASQPSTPTIPSTPVMESNLSAPAPPAPQQYMTMELDDLTLFPTPTKDSFMEMFQLLDQQRIVSRDTLHNIFLSISHQPLDIEFDKLDTHTSNPKSNPVVARKLWPILISPAVLPPRLTLKMPSDSITITVPVLNPHFSIHVGGRDLKCEPSVLEFGSHRSQRFKITGLVPGKKTLTINPRLVPEKGSPEQFYDLQNLPTKHTVAIERQFMRHTFQISLLNDLGTRRRYLFGTSTAGEKDEWARVLTECLLVAKGQNAVRLNEHTGLEQSIGLQILKELLLGVEASDEDELGATQPNGKAEPAPSLPIPIPLPGVPPPALGLGIPLDGLGLTGKTAVGSPLSVVSPKVLPPTGHASPTLGTGAGVGFPGPLSGGGSVGEWSSAHMLKDAWMCKMPRPGSAIPDRHGWELVRLVEQNSLMALMLGFMGALGRDRLRRLEAVRRAMEEEDGFESGEEDEGDYEDEDEDEDEGYEEDEYEEGLYEDVIEEGGEADDDFDGSRSERSTASNNKNSNGYSSGRRGGRAQRPGPNFSRLPQPPRRRRSVIVGVEPMLGRIATASNYNNAPFTSGKVATGGDTVVMGAGAAADMDRERVERMEKLEEGDEHEEHVESNGSGEAQSDDSEDGVVCTVSAKAHKVKGKESWWKQ</sequence>
<dbReference type="SMART" id="SM00222">
    <property type="entry name" value="Sec7"/>
    <property type="match status" value="1"/>
</dbReference>
<feature type="compositionally biased region" description="Acidic residues" evidence="1">
    <location>
        <begin position="1161"/>
        <end position="1211"/>
    </location>
</feature>
<feature type="compositionally biased region" description="Polar residues" evidence="1">
    <location>
        <begin position="84"/>
        <end position="116"/>
    </location>
</feature>
<dbReference type="SUPFAM" id="SSF48425">
    <property type="entry name" value="Sec7 domain"/>
    <property type="match status" value="1"/>
</dbReference>
<feature type="region of interest" description="Disordered" evidence="1">
    <location>
        <begin position="177"/>
        <end position="197"/>
    </location>
</feature>
<feature type="compositionally biased region" description="Low complexity" evidence="1">
    <location>
        <begin position="1222"/>
        <end position="1233"/>
    </location>
</feature>
<evidence type="ECO:0000313" key="3">
    <source>
        <dbReference type="EMBL" id="KAG0289131.1"/>
    </source>
</evidence>
<dbReference type="PROSITE" id="PS50190">
    <property type="entry name" value="SEC7"/>
    <property type="match status" value="1"/>
</dbReference>
<feature type="region of interest" description="Disordered" evidence="1">
    <location>
        <begin position="142"/>
        <end position="161"/>
    </location>
</feature>
<dbReference type="Proteomes" id="UP001194696">
    <property type="component" value="Unassembled WGS sequence"/>
</dbReference>
<dbReference type="Gene3D" id="1.10.1000.11">
    <property type="entry name" value="Arf Nucleotide-binding Site Opener,domain 2"/>
    <property type="match status" value="1"/>
</dbReference>
<feature type="compositionally biased region" description="Pro residues" evidence="1">
    <location>
        <begin position="56"/>
        <end position="69"/>
    </location>
</feature>
<evidence type="ECO:0000259" key="2">
    <source>
        <dbReference type="PROSITE" id="PS50190"/>
    </source>
</evidence>
<feature type="region of interest" description="Disordered" evidence="1">
    <location>
        <begin position="1"/>
        <end position="116"/>
    </location>
</feature>
<evidence type="ECO:0000313" key="4">
    <source>
        <dbReference type="Proteomes" id="UP001194696"/>
    </source>
</evidence>
<feature type="region of interest" description="Disordered" evidence="1">
    <location>
        <begin position="339"/>
        <end position="365"/>
    </location>
</feature>
<feature type="domain" description="SEC7" evidence="2">
    <location>
        <begin position="555"/>
        <end position="794"/>
    </location>
</feature>
<feature type="compositionally biased region" description="Basic and acidic residues" evidence="1">
    <location>
        <begin position="214"/>
        <end position="239"/>
    </location>
</feature>
<gene>
    <name evidence="3" type="ORF">BGZ96_007224</name>
</gene>
<dbReference type="PANTHER" id="PTHR10663">
    <property type="entry name" value="GUANYL-NUCLEOTIDE EXCHANGE FACTOR"/>
    <property type="match status" value="1"/>
</dbReference>
<feature type="compositionally biased region" description="Low complexity" evidence="1">
    <location>
        <begin position="276"/>
        <end position="292"/>
    </location>
</feature>
<feature type="region of interest" description="Disordered" evidence="1">
    <location>
        <begin position="1160"/>
        <end position="1257"/>
    </location>
</feature>
<feature type="compositionally biased region" description="Low complexity" evidence="1">
    <location>
        <begin position="179"/>
        <end position="194"/>
    </location>
</feature>
<dbReference type="InterPro" id="IPR011993">
    <property type="entry name" value="PH-like_dom_sf"/>
</dbReference>
<dbReference type="InterPro" id="IPR000904">
    <property type="entry name" value="Sec7_dom"/>
</dbReference>
<accession>A0ABQ7K0Q8</accession>
<dbReference type="Pfam" id="PF01369">
    <property type="entry name" value="Sec7"/>
    <property type="match status" value="1"/>
</dbReference>